<dbReference type="CDD" id="cd17039">
    <property type="entry name" value="Ubl_ubiquitin_like"/>
    <property type="match status" value="1"/>
</dbReference>
<proteinExistence type="predicted"/>
<dbReference type="InterPro" id="IPR029071">
    <property type="entry name" value="Ubiquitin-like_domsf"/>
</dbReference>
<dbReference type="Proteomes" id="UP000272942">
    <property type="component" value="Unassembled WGS sequence"/>
</dbReference>
<dbReference type="AlphaFoldDB" id="A0A183AXR8"/>
<protein>
    <submittedName>
        <fullName evidence="4">Ubiquitin-like domain-containing protein</fullName>
    </submittedName>
</protein>
<evidence type="ECO:0000313" key="3">
    <source>
        <dbReference type="Proteomes" id="UP000272942"/>
    </source>
</evidence>
<organism evidence="4">
    <name type="scientific">Echinostoma caproni</name>
    <dbReference type="NCBI Taxonomy" id="27848"/>
    <lineage>
        <taxon>Eukaryota</taxon>
        <taxon>Metazoa</taxon>
        <taxon>Spiralia</taxon>
        <taxon>Lophotrochozoa</taxon>
        <taxon>Platyhelminthes</taxon>
        <taxon>Trematoda</taxon>
        <taxon>Digenea</taxon>
        <taxon>Plagiorchiida</taxon>
        <taxon>Echinostomata</taxon>
        <taxon>Echinostomatoidea</taxon>
        <taxon>Echinostomatidae</taxon>
        <taxon>Echinostoma</taxon>
    </lineage>
</organism>
<dbReference type="WBParaSite" id="ECPE_0001178801-mRNA-1">
    <property type="protein sequence ID" value="ECPE_0001178801-mRNA-1"/>
    <property type="gene ID" value="ECPE_0001178801"/>
</dbReference>
<evidence type="ECO:0000313" key="4">
    <source>
        <dbReference type="WBParaSite" id="ECPE_0001178801-mRNA-1"/>
    </source>
</evidence>
<dbReference type="Gene3D" id="3.10.20.90">
    <property type="entry name" value="Phosphatidylinositol 3-kinase Catalytic Subunit, Chain A, domain 1"/>
    <property type="match status" value="1"/>
</dbReference>
<dbReference type="EMBL" id="UZAN01051451">
    <property type="protein sequence ID" value="VDP88912.1"/>
    <property type="molecule type" value="Genomic_DNA"/>
</dbReference>
<dbReference type="SUPFAM" id="SSF54236">
    <property type="entry name" value="Ubiquitin-like"/>
    <property type="match status" value="1"/>
</dbReference>
<dbReference type="PROSITE" id="PS50053">
    <property type="entry name" value="UBIQUITIN_2"/>
    <property type="match status" value="1"/>
</dbReference>
<evidence type="ECO:0000259" key="1">
    <source>
        <dbReference type="PROSITE" id="PS50053"/>
    </source>
</evidence>
<reference evidence="2 3" key="2">
    <citation type="submission" date="2018-11" db="EMBL/GenBank/DDBJ databases">
        <authorList>
            <consortium name="Pathogen Informatics"/>
        </authorList>
    </citation>
    <scope>NUCLEOTIDE SEQUENCE [LARGE SCALE GENOMIC DNA]</scope>
    <source>
        <strain evidence="2 3">Egypt</strain>
    </source>
</reference>
<feature type="domain" description="Ubiquitin-like" evidence="1">
    <location>
        <begin position="1"/>
        <end position="70"/>
    </location>
</feature>
<evidence type="ECO:0000313" key="2">
    <source>
        <dbReference type="EMBL" id="VDP88912.1"/>
    </source>
</evidence>
<dbReference type="InterPro" id="IPR000626">
    <property type="entry name" value="Ubiquitin-like_dom"/>
</dbReference>
<dbReference type="OrthoDB" id="10258888at2759"/>
<accession>A0A183AXR8</accession>
<reference evidence="4" key="1">
    <citation type="submission" date="2016-06" db="UniProtKB">
        <authorList>
            <consortium name="WormBaseParasite"/>
        </authorList>
    </citation>
    <scope>IDENTIFICATION</scope>
</reference>
<keyword evidence="3" id="KW-1185">Reference proteome</keyword>
<gene>
    <name evidence="2" type="ORF">ECPE_LOCUS11753</name>
</gene>
<sequence>MHVIIRTYDGRECIVDVPPDGTLRDVKDALNLRMGIPVNRQRIVLHPKGPLPDRDLMSQHNIREGSILMLDYLPEKQIRLLHPEPSVYRSLYD</sequence>
<dbReference type="Pfam" id="PF00240">
    <property type="entry name" value="ubiquitin"/>
    <property type="match status" value="1"/>
</dbReference>
<dbReference type="SMART" id="SM00213">
    <property type="entry name" value="UBQ"/>
    <property type="match status" value="1"/>
</dbReference>
<name>A0A183AXR8_9TREM</name>